<gene>
    <name evidence="2" type="ORF">DSTB1V02_LOCUS11487</name>
</gene>
<name>A0A7R9ACM1_9CRUS</name>
<dbReference type="GO" id="GO:0001517">
    <property type="term" value="F:N-acetylglucosamine 6-O-sulfotransferase activity"/>
    <property type="evidence" value="ECO:0007669"/>
    <property type="project" value="TreeGrafter"/>
</dbReference>
<protein>
    <recommendedName>
        <fullName evidence="4">Sulfotransferase</fullName>
    </recommendedName>
</protein>
<keyword evidence="1" id="KW-1133">Transmembrane helix</keyword>
<dbReference type="PANTHER" id="PTHR10704">
    <property type="entry name" value="CARBOHYDRATE SULFOTRANSFERASE"/>
    <property type="match status" value="1"/>
</dbReference>
<reference evidence="2" key="1">
    <citation type="submission" date="2020-11" db="EMBL/GenBank/DDBJ databases">
        <authorList>
            <person name="Tran Van P."/>
        </authorList>
    </citation>
    <scope>NUCLEOTIDE SEQUENCE</scope>
</reference>
<dbReference type="InterPro" id="IPR051135">
    <property type="entry name" value="Gal/GlcNAc/GalNAc_ST"/>
</dbReference>
<feature type="transmembrane region" description="Helical" evidence="1">
    <location>
        <begin position="36"/>
        <end position="59"/>
    </location>
</feature>
<dbReference type="EMBL" id="LR903286">
    <property type="protein sequence ID" value="CAD7251725.1"/>
    <property type="molecule type" value="Genomic_DNA"/>
</dbReference>
<evidence type="ECO:0000313" key="3">
    <source>
        <dbReference type="Proteomes" id="UP000677054"/>
    </source>
</evidence>
<dbReference type="EMBL" id="CAJPEV010003769">
    <property type="protein sequence ID" value="CAG0900500.1"/>
    <property type="molecule type" value="Genomic_DNA"/>
</dbReference>
<keyword evidence="3" id="KW-1185">Reference proteome</keyword>
<dbReference type="AlphaFoldDB" id="A0A7R9ACM1"/>
<dbReference type="Gene3D" id="3.40.50.300">
    <property type="entry name" value="P-loop containing nucleotide triphosphate hydrolases"/>
    <property type="match status" value="1"/>
</dbReference>
<evidence type="ECO:0000313" key="2">
    <source>
        <dbReference type="EMBL" id="CAD7251725.1"/>
    </source>
</evidence>
<dbReference type="Proteomes" id="UP000677054">
    <property type="component" value="Unassembled WGS sequence"/>
</dbReference>
<keyword evidence="1" id="KW-0472">Membrane</keyword>
<accession>A0A7R9ACM1</accession>
<dbReference type="SUPFAM" id="SSF52540">
    <property type="entry name" value="P-loop containing nucleoside triphosphate hydrolases"/>
    <property type="match status" value="1"/>
</dbReference>
<sequence>MTFEDSKWEKTRDTYGHGGTGKHWGPGMACIRPLPVFVSTLALALLYFSLALSGLNGVVRIPIPTADRSKVQEIGLSNSSVKVLLIAYGRSGSSLAGEFLSLAPGARYYFEPLFFAKDAMKLDLRQEFSLMSIYLLDSLFNCSMHAVNILLPESSRNSFWKNKYYKHPPCDGSDRPQVAKVIRFLLDHDALAWLRSRDDIKLDVFVQVWNSPKLGRSGNQRDIDDYSNRHDRDCICETALLQRMSSENPKVTRIRKSRSIPDLLFQVVHWVRDPRGMLNSMRSAPLIDDFQRDPWQLCDQIGHDILAIDSLPPNRWRRVSYEDLMSNPTEVTRDLYRFLGIPWPSDGDRRISVHFAAEPKMKPLYKYYSTYRNASGFDPYHWKREMGSKEKTIIERACGDVMDALGYQREVVTGPLRVEEIEKEFMLVAKKLHAKLSHFGPLSAGAVRRWRGLKEKRGRKIRMRKMKRYRSDLVKRNIIHGVDLGKIK</sequence>
<evidence type="ECO:0008006" key="4">
    <source>
        <dbReference type="Google" id="ProtNLM"/>
    </source>
</evidence>
<dbReference type="GO" id="GO:0006790">
    <property type="term" value="P:sulfur compound metabolic process"/>
    <property type="evidence" value="ECO:0007669"/>
    <property type="project" value="TreeGrafter"/>
</dbReference>
<dbReference type="GO" id="GO:0006044">
    <property type="term" value="P:N-acetylglucosamine metabolic process"/>
    <property type="evidence" value="ECO:0007669"/>
    <property type="project" value="TreeGrafter"/>
</dbReference>
<dbReference type="OrthoDB" id="6138663at2759"/>
<keyword evidence="1" id="KW-0812">Transmembrane</keyword>
<dbReference type="Pfam" id="PF13469">
    <property type="entry name" value="Sulfotransfer_3"/>
    <property type="match status" value="1"/>
</dbReference>
<evidence type="ECO:0000256" key="1">
    <source>
        <dbReference type="SAM" id="Phobius"/>
    </source>
</evidence>
<proteinExistence type="predicted"/>
<organism evidence="2">
    <name type="scientific">Darwinula stevensoni</name>
    <dbReference type="NCBI Taxonomy" id="69355"/>
    <lineage>
        <taxon>Eukaryota</taxon>
        <taxon>Metazoa</taxon>
        <taxon>Ecdysozoa</taxon>
        <taxon>Arthropoda</taxon>
        <taxon>Crustacea</taxon>
        <taxon>Oligostraca</taxon>
        <taxon>Ostracoda</taxon>
        <taxon>Podocopa</taxon>
        <taxon>Podocopida</taxon>
        <taxon>Darwinulocopina</taxon>
        <taxon>Darwinuloidea</taxon>
        <taxon>Darwinulidae</taxon>
        <taxon>Darwinula</taxon>
    </lineage>
</organism>
<dbReference type="InterPro" id="IPR027417">
    <property type="entry name" value="P-loop_NTPase"/>
</dbReference>
<dbReference type="PANTHER" id="PTHR10704:SF44">
    <property type="entry name" value="LD35051P-RELATED"/>
    <property type="match status" value="1"/>
</dbReference>